<dbReference type="RefSeq" id="WP_073050273.1">
    <property type="nucleotide sequence ID" value="NZ_FQZL01000026.1"/>
</dbReference>
<evidence type="ECO:0000313" key="4">
    <source>
        <dbReference type="Proteomes" id="UP000184052"/>
    </source>
</evidence>
<dbReference type="InterPro" id="IPR009242">
    <property type="entry name" value="DUF896"/>
</dbReference>
<protein>
    <recommendedName>
        <fullName evidence="2">UPF0291 protein SAMN02745751_02886</fullName>
    </recommendedName>
</protein>
<evidence type="ECO:0000313" key="3">
    <source>
        <dbReference type="EMBL" id="SHJ58155.1"/>
    </source>
</evidence>
<proteinExistence type="inferred from homology"/>
<accession>A0A1M6KGT1</accession>
<dbReference type="Gene3D" id="1.10.287.540">
    <property type="entry name" value="Helix hairpin bin"/>
    <property type="match status" value="1"/>
</dbReference>
<reference evidence="3 4" key="1">
    <citation type="submission" date="2016-11" db="EMBL/GenBank/DDBJ databases">
        <authorList>
            <person name="Jaros S."/>
            <person name="Januszkiewicz K."/>
            <person name="Wedrychowicz H."/>
        </authorList>
    </citation>
    <scope>NUCLEOTIDE SEQUENCE [LARGE SCALE GENOMIC DNA]</scope>
    <source>
        <strain evidence="3 4">DSM 17477</strain>
    </source>
</reference>
<dbReference type="OrthoDB" id="390105at2"/>
<dbReference type="Pfam" id="PF05979">
    <property type="entry name" value="DUF896"/>
    <property type="match status" value="1"/>
</dbReference>
<dbReference type="GO" id="GO:0005737">
    <property type="term" value="C:cytoplasm"/>
    <property type="evidence" value="ECO:0007669"/>
    <property type="project" value="UniProtKB-SubCell"/>
</dbReference>
<dbReference type="PANTHER" id="PTHR37300:SF1">
    <property type="entry name" value="UPF0291 PROTEIN YNZC"/>
    <property type="match status" value="1"/>
</dbReference>
<keyword evidence="4" id="KW-1185">Reference proteome</keyword>
<dbReference type="PANTHER" id="PTHR37300">
    <property type="entry name" value="UPF0291 PROTEIN CBO2609/CLC_2481"/>
    <property type="match status" value="1"/>
</dbReference>
<dbReference type="SUPFAM" id="SSF158221">
    <property type="entry name" value="YnzC-like"/>
    <property type="match status" value="1"/>
</dbReference>
<dbReference type="HAMAP" id="MF_01103">
    <property type="entry name" value="UPF0291"/>
    <property type="match status" value="1"/>
</dbReference>
<dbReference type="Proteomes" id="UP000184052">
    <property type="component" value="Unassembled WGS sequence"/>
</dbReference>
<organism evidence="3 4">
    <name type="scientific">Dethiosulfatibacter aminovorans DSM 17477</name>
    <dbReference type="NCBI Taxonomy" id="1121476"/>
    <lineage>
        <taxon>Bacteria</taxon>
        <taxon>Bacillati</taxon>
        <taxon>Bacillota</taxon>
        <taxon>Tissierellia</taxon>
        <taxon>Dethiosulfatibacter</taxon>
    </lineage>
</organism>
<keyword evidence="1 2" id="KW-0963">Cytoplasm</keyword>
<name>A0A1M6KGT1_9FIRM</name>
<dbReference type="AlphaFoldDB" id="A0A1M6KGT1"/>
<gene>
    <name evidence="3" type="ORF">SAMN02745751_02886</name>
</gene>
<sequence>MLSKEKIDRINELARKSKGEGLTENEKKEQKKLREEYIKNLRKSVKNQLDNIEIVD</sequence>
<dbReference type="EMBL" id="FQZL01000026">
    <property type="protein sequence ID" value="SHJ58155.1"/>
    <property type="molecule type" value="Genomic_DNA"/>
</dbReference>
<evidence type="ECO:0000256" key="1">
    <source>
        <dbReference type="ARBA" id="ARBA00022490"/>
    </source>
</evidence>
<comment type="similarity">
    <text evidence="2">Belongs to the UPF0291 family.</text>
</comment>
<dbReference type="STRING" id="1121476.SAMN02745751_02886"/>
<comment type="subcellular location">
    <subcellularLocation>
        <location evidence="2">Cytoplasm</location>
    </subcellularLocation>
</comment>
<evidence type="ECO:0000256" key="2">
    <source>
        <dbReference type="HAMAP-Rule" id="MF_01103"/>
    </source>
</evidence>